<gene>
    <name evidence="3" type="ORF">F5X68DRAFT_170651</name>
</gene>
<organism evidence="3 4">
    <name type="scientific">Plectosphaerella plurivora</name>
    <dbReference type="NCBI Taxonomy" id="936078"/>
    <lineage>
        <taxon>Eukaryota</taxon>
        <taxon>Fungi</taxon>
        <taxon>Dikarya</taxon>
        <taxon>Ascomycota</taxon>
        <taxon>Pezizomycotina</taxon>
        <taxon>Sordariomycetes</taxon>
        <taxon>Hypocreomycetidae</taxon>
        <taxon>Glomerellales</taxon>
        <taxon>Plectosphaerellaceae</taxon>
        <taxon>Plectosphaerella</taxon>
    </lineage>
</organism>
<dbReference type="Pfam" id="PF06985">
    <property type="entry name" value="HET"/>
    <property type="match status" value="1"/>
</dbReference>
<sequence>MFSGTRTIETAPKRKSRWLLTGTPRPPKPEKVQGLCKDCAPIDFKQFASTAATDGCHPIDACDTHLLSLYDVIENRGDDGCNFCALLFQAIALPMHDPFQHPAIKDHMPAELQGDTFQTWATGLKWHDKMRSGAHPFGRSRNKINLIKTGSGTDVEIAEVRNEDLEVAQHVGLVASATATGATIQGATQEKDADMKTALTVAGGAGTLLNSTLAVMAGKLPAAVVVKLHNTNDVEAGLLEVKVLGYGNKIQAPLSVLSSFNLRVESEYRDNTMDLRYGNIIGPEVNVEDDCKTWLNHCHRRHGSLCAEPDWSVDLPVPSGEHFRLIEIIDQDDEFRVVRVGNRTPLPKYAALSYVWGAGGAAALNLWQGNLSQLETRIPPESVAKTVLDAIKVTRRLGIRYLWVDSLCIVQKGGPSDDTGARDSQLRQMDSIYGHASVVIVDAAGEDANAGLAGITETRKLHQVARVVRMELGVRVLLPIEYDQSYGKWDTRAWTLQEKLLSKRMLVFGQNYLIWGEAPVLLRSPFFDEYEKLLEQYTSRDRSNADDILLAAPKSNNHTLHGLPEEYLDLALLWQPPAVTGTYLTRRTNEPPPSWSWAGWEVSKDPVTDAGNSHRARPGVRFEEPFMVSAYEDMSLRKFKASGSMAEERFRPLVMWYKWVADPVPATELDSSSDRGFRTSLEAPTSPYMPAESTPTGRLVPVNNHGLGIVCGSPEVEAEWLRQALLFRDPPNDPGLPRATGTWHTHLNDRHLVCQTQVSRFKVLQTKKEPREEILWDRVENKSADGSIKKSTVVAKLQILEADILDDDDMPVGRVVPTGPRTPLHTGIHNFILLSESQYWGDEERVDVVGFPLYNVMLVEWDATKQFATRLGLGKITKEAWAAKQPAKRVVVLN</sequence>
<dbReference type="PANTHER" id="PTHR33112">
    <property type="entry name" value="DOMAIN PROTEIN, PUTATIVE-RELATED"/>
    <property type="match status" value="1"/>
</dbReference>
<feature type="region of interest" description="Disordered" evidence="1">
    <location>
        <begin position="1"/>
        <end position="31"/>
    </location>
</feature>
<feature type="region of interest" description="Disordered" evidence="1">
    <location>
        <begin position="670"/>
        <end position="696"/>
    </location>
</feature>
<dbReference type="AlphaFoldDB" id="A0A9P8VA89"/>
<name>A0A9P8VA89_9PEZI</name>
<keyword evidence="4" id="KW-1185">Reference proteome</keyword>
<evidence type="ECO:0000313" key="3">
    <source>
        <dbReference type="EMBL" id="KAH6685869.1"/>
    </source>
</evidence>
<proteinExistence type="predicted"/>
<reference evidence="3" key="1">
    <citation type="journal article" date="2021" name="Nat. Commun.">
        <title>Genetic determinants of endophytism in the Arabidopsis root mycobiome.</title>
        <authorList>
            <person name="Mesny F."/>
            <person name="Miyauchi S."/>
            <person name="Thiergart T."/>
            <person name="Pickel B."/>
            <person name="Atanasova L."/>
            <person name="Karlsson M."/>
            <person name="Huettel B."/>
            <person name="Barry K.W."/>
            <person name="Haridas S."/>
            <person name="Chen C."/>
            <person name="Bauer D."/>
            <person name="Andreopoulos W."/>
            <person name="Pangilinan J."/>
            <person name="LaButti K."/>
            <person name="Riley R."/>
            <person name="Lipzen A."/>
            <person name="Clum A."/>
            <person name="Drula E."/>
            <person name="Henrissat B."/>
            <person name="Kohler A."/>
            <person name="Grigoriev I.V."/>
            <person name="Martin F.M."/>
            <person name="Hacquard S."/>
        </authorList>
    </citation>
    <scope>NUCLEOTIDE SEQUENCE</scope>
    <source>
        <strain evidence="3">MPI-SDFR-AT-0117</strain>
    </source>
</reference>
<evidence type="ECO:0000313" key="4">
    <source>
        <dbReference type="Proteomes" id="UP000770015"/>
    </source>
</evidence>
<dbReference type="Proteomes" id="UP000770015">
    <property type="component" value="Unassembled WGS sequence"/>
</dbReference>
<protein>
    <submittedName>
        <fullName evidence="3">Heterokaryon incompatibility protein-domain-containing protein</fullName>
    </submittedName>
</protein>
<dbReference type="PANTHER" id="PTHR33112:SF12">
    <property type="entry name" value="HETEROKARYON INCOMPATIBILITY DOMAIN-CONTAINING PROTEIN"/>
    <property type="match status" value="1"/>
</dbReference>
<dbReference type="EMBL" id="JAGSXJ010000014">
    <property type="protein sequence ID" value="KAH6685869.1"/>
    <property type="molecule type" value="Genomic_DNA"/>
</dbReference>
<evidence type="ECO:0000259" key="2">
    <source>
        <dbReference type="Pfam" id="PF06985"/>
    </source>
</evidence>
<dbReference type="OrthoDB" id="5135333at2759"/>
<feature type="domain" description="Heterokaryon incompatibility" evidence="2">
    <location>
        <begin position="349"/>
        <end position="498"/>
    </location>
</feature>
<accession>A0A9P8VA89</accession>
<comment type="caution">
    <text evidence="3">The sequence shown here is derived from an EMBL/GenBank/DDBJ whole genome shotgun (WGS) entry which is preliminary data.</text>
</comment>
<evidence type="ECO:0000256" key="1">
    <source>
        <dbReference type="SAM" id="MobiDB-lite"/>
    </source>
</evidence>
<dbReference type="InterPro" id="IPR010730">
    <property type="entry name" value="HET"/>
</dbReference>